<comment type="subcellular location">
    <subcellularLocation>
        <location evidence="1">Cell membrane</location>
        <topology evidence="1">Multi-pass membrane protein</topology>
    </subcellularLocation>
</comment>
<dbReference type="Gene3D" id="2.70.150.10">
    <property type="entry name" value="Calcium-transporting ATPase, cytoplasmic transduction domain A"/>
    <property type="match status" value="1"/>
</dbReference>
<feature type="transmembrane region" description="Helical" evidence="11">
    <location>
        <begin position="265"/>
        <end position="283"/>
    </location>
</feature>
<dbReference type="NCBIfam" id="TIGR01525">
    <property type="entry name" value="ATPase-IB_hvy"/>
    <property type="match status" value="1"/>
</dbReference>
<evidence type="ECO:0000256" key="10">
    <source>
        <dbReference type="ARBA" id="ARBA00023136"/>
    </source>
</evidence>
<dbReference type="InterPro" id="IPR045800">
    <property type="entry name" value="HMBD"/>
</dbReference>
<keyword evidence="8" id="KW-1278">Translocase</keyword>
<protein>
    <submittedName>
        <fullName evidence="16">Cu+-exporting ATPase</fullName>
    </submittedName>
</protein>
<dbReference type="NCBIfam" id="TIGR01511">
    <property type="entry name" value="ATPase-IB1_Cu"/>
    <property type="match status" value="1"/>
</dbReference>
<accession>A0A846MUD1</accession>
<dbReference type="GO" id="GO:0005886">
    <property type="term" value="C:plasma membrane"/>
    <property type="evidence" value="ECO:0007669"/>
    <property type="project" value="UniProtKB-SubCell"/>
</dbReference>
<keyword evidence="3 11" id="KW-1003">Cell membrane</keyword>
<proteinExistence type="inferred from homology"/>
<feature type="transmembrane region" description="Helical" evidence="11">
    <location>
        <begin position="169"/>
        <end position="189"/>
    </location>
</feature>
<dbReference type="GO" id="GO:0043682">
    <property type="term" value="F:P-type divalent copper transporter activity"/>
    <property type="evidence" value="ECO:0007669"/>
    <property type="project" value="TreeGrafter"/>
</dbReference>
<feature type="transmembrane region" description="Helical" evidence="11">
    <location>
        <begin position="226"/>
        <end position="253"/>
    </location>
</feature>
<dbReference type="GO" id="GO:0005507">
    <property type="term" value="F:copper ion binding"/>
    <property type="evidence" value="ECO:0007669"/>
    <property type="project" value="TreeGrafter"/>
</dbReference>
<dbReference type="InterPro" id="IPR023298">
    <property type="entry name" value="ATPase_P-typ_TM_dom_sf"/>
</dbReference>
<evidence type="ECO:0000256" key="4">
    <source>
        <dbReference type="ARBA" id="ARBA00022692"/>
    </source>
</evidence>
<comment type="similarity">
    <text evidence="2 11">Belongs to the cation transport ATPase (P-type) (TC 3.A.3) family. Type IB subfamily.</text>
</comment>
<dbReference type="GO" id="GO:0060003">
    <property type="term" value="P:copper ion export"/>
    <property type="evidence" value="ECO:0007669"/>
    <property type="project" value="UniProtKB-ARBA"/>
</dbReference>
<evidence type="ECO:0000256" key="3">
    <source>
        <dbReference type="ARBA" id="ARBA00022475"/>
    </source>
</evidence>
<keyword evidence="17" id="KW-1185">Reference proteome</keyword>
<keyword evidence="9 11" id="KW-1133">Transmembrane helix</keyword>
<evidence type="ECO:0000256" key="12">
    <source>
        <dbReference type="SAM" id="MobiDB-lite"/>
    </source>
</evidence>
<dbReference type="EMBL" id="JAASRM010000001">
    <property type="protein sequence ID" value="NIK86845.1"/>
    <property type="molecule type" value="Genomic_DNA"/>
</dbReference>
<dbReference type="Gene3D" id="1.10.620.20">
    <property type="entry name" value="Ribonucleotide Reductase, subunit A"/>
    <property type="match status" value="1"/>
</dbReference>
<dbReference type="InterPro" id="IPR008250">
    <property type="entry name" value="ATPase_P-typ_transduc_dom_A_sf"/>
</dbReference>
<feature type="transmembrane region" description="Helical" evidence="11">
    <location>
        <begin position="417"/>
        <end position="439"/>
    </location>
</feature>
<keyword evidence="7 11" id="KW-0067">ATP-binding</keyword>
<evidence type="ECO:0000259" key="14">
    <source>
        <dbReference type="Pfam" id="PF04945"/>
    </source>
</evidence>
<dbReference type="PRINTS" id="PR00943">
    <property type="entry name" value="CUATPASE"/>
</dbReference>
<evidence type="ECO:0000256" key="7">
    <source>
        <dbReference type="ARBA" id="ARBA00022840"/>
    </source>
</evidence>
<dbReference type="PANTHER" id="PTHR43520">
    <property type="entry name" value="ATP7, ISOFORM B"/>
    <property type="match status" value="1"/>
</dbReference>
<dbReference type="InterPro" id="IPR001757">
    <property type="entry name" value="P_typ_ATPase"/>
</dbReference>
<keyword evidence="6 11" id="KW-0547">Nucleotide-binding</keyword>
<dbReference type="Pfam" id="PF19335">
    <property type="entry name" value="HMBD"/>
    <property type="match status" value="1"/>
</dbReference>
<reference evidence="16 17" key="1">
    <citation type="submission" date="2020-03" db="EMBL/GenBank/DDBJ databases">
        <title>Genomic Encyclopedia of Type Strains, Phase IV (KMG-IV): sequencing the most valuable type-strain genomes for metagenomic binning, comparative biology and taxonomic classification.</title>
        <authorList>
            <person name="Goeker M."/>
        </authorList>
    </citation>
    <scope>NUCLEOTIDE SEQUENCE [LARGE SCALE GENOMIC DNA]</scope>
    <source>
        <strain evidence="16 17">DSM 19867</strain>
    </source>
</reference>
<dbReference type="GO" id="GO:0016491">
    <property type="term" value="F:oxidoreductase activity"/>
    <property type="evidence" value="ECO:0007669"/>
    <property type="project" value="InterPro"/>
</dbReference>
<dbReference type="PROSITE" id="PS00154">
    <property type="entry name" value="ATPASE_E1_E2"/>
    <property type="match status" value="1"/>
</dbReference>
<keyword evidence="5 11" id="KW-0479">Metal-binding</keyword>
<dbReference type="InterPro" id="IPR027256">
    <property type="entry name" value="P-typ_ATPase_IB"/>
</dbReference>
<evidence type="ECO:0000256" key="5">
    <source>
        <dbReference type="ARBA" id="ARBA00022723"/>
    </source>
</evidence>
<dbReference type="Pfam" id="PF04945">
    <property type="entry name" value="YHS"/>
    <property type="match status" value="1"/>
</dbReference>
<keyword evidence="10 11" id="KW-0472">Membrane</keyword>
<dbReference type="NCBIfam" id="TIGR01494">
    <property type="entry name" value="ATPase_P-type"/>
    <property type="match status" value="1"/>
</dbReference>
<evidence type="ECO:0000259" key="13">
    <source>
        <dbReference type="Pfam" id="PF00122"/>
    </source>
</evidence>
<dbReference type="InterPro" id="IPR059000">
    <property type="entry name" value="ATPase_P-type_domA"/>
</dbReference>
<dbReference type="Pfam" id="PF00702">
    <property type="entry name" value="Hydrolase"/>
    <property type="match status" value="1"/>
</dbReference>
<dbReference type="FunFam" id="2.70.150.10:FF:000020">
    <property type="entry name" value="Copper-exporting P-type ATPase A"/>
    <property type="match status" value="1"/>
</dbReference>
<dbReference type="CDD" id="cd02094">
    <property type="entry name" value="P-type_ATPase_Cu-like"/>
    <property type="match status" value="1"/>
</dbReference>
<dbReference type="SUPFAM" id="SSF56784">
    <property type="entry name" value="HAD-like"/>
    <property type="match status" value="1"/>
</dbReference>
<dbReference type="SUPFAM" id="SSF81653">
    <property type="entry name" value="Calcium ATPase, transduction domain A"/>
    <property type="match status" value="1"/>
</dbReference>
<evidence type="ECO:0000256" key="2">
    <source>
        <dbReference type="ARBA" id="ARBA00006024"/>
    </source>
</evidence>
<sequence>MENETLNLKDPVCGMTPAPEKAIAKGNTSVRDGVRYIFCCAGCKTKFDAEPTRYVVSSPATAGDPGGVAEPSTPIHRSILKPAEPRDLDGPQSRAKTHGGTCCEHHHHTAPKPPPANAKNILYTCPMHPEVKQMGPGDCPLCGMALEPADPTAAQDDSELKDMSFRFKVSLALTLPVFLLAMAGDAIPLSHQIKAIIEAVLAAPVVAWLGWPFFVRGWKGAISGHANMFTLIGLGVAVSYLYSLAVLIAPGIVPMAVHGKMGPPVYFEAAAVIITLVLLGQVLELKARAGTGAALRALLDLSPKTALRRTANGTETIAQADIQLGDELIVRPGEAVPTDGEVIEGMSAIDESLLTGESMPVAKHTGDAVTGGTLNGQGALTIRATRIGADTMLAKIVALVAEAQRSRAPTQSLADAVSAWFVPIVTGVAILAFIAWLAAGYNFDYALLAAVSVLIIACPCALGLATPMSVMVAVGKGAHSGVLVKNAAALEKFAAADVLVLDKTGTITEGRPSLTAIYAPQGENELLTLAAALEVKSAHPLAKAVLEAAKDLTLPAVENFESITGQGLKGRIEGAEIRIGNAAFMAGIDLSALEAETTRHAGATLLYVARNTEALGFLAVQDKLKPDAAVLLKSLDLKIVLATGDSEEAAAAIAAEAGISEPHARLMPEGKAELVRNLQGQGHTVAFAGDGVNDAPALAAADVAIAMGGGSDAAIETAGLVLLKGDLSALLKARHLARAARTNMKQNLAFAFFYNALGVPLAAGVLYPFTGWLLSPMIAAAAMSFSSVSVIANALRLKGARL</sequence>
<dbReference type="Gene3D" id="3.40.1110.10">
    <property type="entry name" value="Calcium-transporting ATPase, cytoplasmic domain N"/>
    <property type="match status" value="1"/>
</dbReference>
<evidence type="ECO:0000256" key="8">
    <source>
        <dbReference type="ARBA" id="ARBA00022967"/>
    </source>
</evidence>
<dbReference type="GO" id="GO:0016887">
    <property type="term" value="F:ATP hydrolysis activity"/>
    <property type="evidence" value="ECO:0007669"/>
    <property type="project" value="InterPro"/>
</dbReference>
<dbReference type="SFLD" id="SFLDG00002">
    <property type="entry name" value="C1.7:_P-type_atpase_like"/>
    <property type="match status" value="1"/>
</dbReference>
<dbReference type="InterPro" id="IPR023299">
    <property type="entry name" value="ATPase_P-typ_cyto_dom_N"/>
</dbReference>
<comment type="caution">
    <text evidence="16">The sequence shown here is derived from an EMBL/GenBank/DDBJ whole genome shotgun (WGS) entry which is preliminary data.</text>
</comment>
<feature type="domain" description="P-type ATPase A" evidence="13">
    <location>
        <begin position="301"/>
        <end position="400"/>
    </location>
</feature>
<dbReference type="InterPro" id="IPR007029">
    <property type="entry name" value="YHS_dom"/>
</dbReference>
<dbReference type="SUPFAM" id="SSF81665">
    <property type="entry name" value="Calcium ATPase, transmembrane domain M"/>
    <property type="match status" value="1"/>
</dbReference>
<name>A0A846MUD1_9PROT</name>
<dbReference type="InterPro" id="IPR018303">
    <property type="entry name" value="ATPase_P-typ_P_site"/>
</dbReference>
<dbReference type="NCBIfam" id="TIGR01512">
    <property type="entry name" value="ATPase-IB2_Cd"/>
    <property type="match status" value="1"/>
</dbReference>
<evidence type="ECO:0000313" key="16">
    <source>
        <dbReference type="EMBL" id="NIK86845.1"/>
    </source>
</evidence>
<dbReference type="SFLD" id="SFLDF00027">
    <property type="entry name" value="p-type_atpase"/>
    <property type="match status" value="1"/>
</dbReference>
<dbReference type="GO" id="GO:0055070">
    <property type="term" value="P:copper ion homeostasis"/>
    <property type="evidence" value="ECO:0007669"/>
    <property type="project" value="TreeGrafter"/>
</dbReference>
<evidence type="ECO:0000313" key="17">
    <source>
        <dbReference type="Proteomes" id="UP000570514"/>
    </source>
</evidence>
<dbReference type="InterPro" id="IPR023214">
    <property type="entry name" value="HAD_sf"/>
</dbReference>
<evidence type="ECO:0000259" key="15">
    <source>
        <dbReference type="Pfam" id="PF19335"/>
    </source>
</evidence>
<feature type="transmembrane region" description="Helical" evidence="11">
    <location>
        <begin position="195"/>
        <end position="214"/>
    </location>
</feature>
<dbReference type="Proteomes" id="UP000570514">
    <property type="component" value="Unassembled WGS sequence"/>
</dbReference>
<dbReference type="InterPro" id="IPR012348">
    <property type="entry name" value="RNR-like"/>
</dbReference>
<feature type="domain" description="YHS" evidence="14">
    <location>
        <begin position="9"/>
        <end position="55"/>
    </location>
</feature>
<evidence type="ECO:0000256" key="6">
    <source>
        <dbReference type="ARBA" id="ARBA00022741"/>
    </source>
</evidence>
<dbReference type="GO" id="GO:0005524">
    <property type="term" value="F:ATP binding"/>
    <property type="evidence" value="ECO:0007669"/>
    <property type="project" value="UniProtKB-UniRule"/>
</dbReference>
<dbReference type="RefSeq" id="WP_167079914.1">
    <property type="nucleotide sequence ID" value="NZ_BAAADC010000001.1"/>
</dbReference>
<dbReference type="InterPro" id="IPR036412">
    <property type="entry name" value="HAD-like_sf"/>
</dbReference>
<dbReference type="Gene3D" id="3.40.50.1000">
    <property type="entry name" value="HAD superfamily/HAD-like"/>
    <property type="match status" value="1"/>
</dbReference>
<evidence type="ECO:0000256" key="9">
    <source>
        <dbReference type="ARBA" id="ARBA00022989"/>
    </source>
</evidence>
<dbReference type="InterPro" id="IPR009078">
    <property type="entry name" value="Ferritin-like_SF"/>
</dbReference>
<feature type="transmembrane region" description="Helical" evidence="11">
    <location>
        <begin position="748"/>
        <end position="767"/>
    </location>
</feature>
<keyword evidence="4 11" id="KW-0812">Transmembrane</keyword>
<organism evidence="16 17">
    <name type="scientific">Rhizomicrobium palustre</name>
    <dbReference type="NCBI Taxonomy" id="189966"/>
    <lineage>
        <taxon>Bacteria</taxon>
        <taxon>Pseudomonadati</taxon>
        <taxon>Pseudomonadota</taxon>
        <taxon>Alphaproteobacteria</taxon>
        <taxon>Micropepsales</taxon>
        <taxon>Micropepsaceae</taxon>
        <taxon>Rhizomicrobium</taxon>
    </lineage>
</organism>
<dbReference type="InterPro" id="IPR044492">
    <property type="entry name" value="P_typ_ATPase_HD_dom"/>
</dbReference>
<dbReference type="AlphaFoldDB" id="A0A846MUD1"/>
<feature type="region of interest" description="Disordered" evidence="12">
    <location>
        <begin position="82"/>
        <end position="115"/>
    </location>
</feature>
<evidence type="ECO:0000256" key="1">
    <source>
        <dbReference type="ARBA" id="ARBA00004651"/>
    </source>
</evidence>
<dbReference type="PANTHER" id="PTHR43520:SF8">
    <property type="entry name" value="P-TYPE CU(+) TRANSPORTER"/>
    <property type="match status" value="1"/>
</dbReference>
<feature type="transmembrane region" description="Helical" evidence="11">
    <location>
        <begin position="773"/>
        <end position="795"/>
    </location>
</feature>
<gene>
    <name evidence="16" type="ORF">FHS83_000163</name>
</gene>
<evidence type="ECO:0000256" key="11">
    <source>
        <dbReference type="RuleBase" id="RU362081"/>
    </source>
</evidence>
<dbReference type="PRINTS" id="PR00119">
    <property type="entry name" value="CATATPASE"/>
</dbReference>
<dbReference type="SUPFAM" id="SSF47240">
    <property type="entry name" value="Ferritin-like"/>
    <property type="match status" value="1"/>
</dbReference>
<feature type="transmembrane region" description="Helical" evidence="11">
    <location>
        <begin position="445"/>
        <end position="466"/>
    </location>
</feature>
<feature type="domain" description="Heavy metal binding" evidence="15">
    <location>
        <begin position="123"/>
        <end position="149"/>
    </location>
</feature>
<dbReference type="SFLD" id="SFLDS00003">
    <property type="entry name" value="Haloacid_Dehalogenase"/>
    <property type="match status" value="1"/>
</dbReference>
<dbReference type="Pfam" id="PF00122">
    <property type="entry name" value="E1-E2_ATPase"/>
    <property type="match status" value="1"/>
</dbReference>